<dbReference type="EMBL" id="VSRR010081263">
    <property type="protein sequence ID" value="MPC89513.1"/>
    <property type="molecule type" value="Genomic_DNA"/>
</dbReference>
<evidence type="ECO:0000256" key="1">
    <source>
        <dbReference type="SAM" id="MobiDB-lite"/>
    </source>
</evidence>
<dbReference type="Proteomes" id="UP000324222">
    <property type="component" value="Unassembled WGS sequence"/>
</dbReference>
<organism evidence="2 3">
    <name type="scientific">Portunus trituberculatus</name>
    <name type="common">Swimming crab</name>
    <name type="synonym">Neptunus trituberculatus</name>
    <dbReference type="NCBI Taxonomy" id="210409"/>
    <lineage>
        <taxon>Eukaryota</taxon>
        <taxon>Metazoa</taxon>
        <taxon>Ecdysozoa</taxon>
        <taxon>Arthropoda</taxon>
        <taxon>Crustacea</taxon>
        <taxon>Multicrustacea</taxon>
        <taxon>Malacostraca</taxon>
        <taxon>Eumalacostraca</taxon>
        <taxon>Eucarida</taxon>
        <taxon>Decapoda</taxon>
        <taxon>Pleocyemata</taxon>
        <taxon>Brachyura</taxon>
        <taxon>Eubrachyura</taxon>
        <taxon>Portunoidea</taxon>
        <taxon>Portunidae</taxon>
        <taxon>Portuninae</taxon>
        <taxon>Portunus</taxon>
    </lineage>
</organism>
<gene>
    <name evidence="2" type="ORF">E2C01_084464</name>
</gene>
<feature type="region of interest" description="Disordered" evidence="1">
    <location>
        <begin position="1"/>
        <end position="22"/>
    </location>
</feature>
<evidence type="ECO:0000313" key="2">
    <source>
        <dbReference type="EMBL" id="MPC89513.1"/>
    </source>
</evidence>
<accession>A0A5B7J4W5</accession>
<evidence type="ECO:0000313" key="3">
    <source>
        <dbReference type="Proteomes" id="UP000324222"/>
    </source>
</evidence>
<proteinExistence type="predicted"/>
<comment type="caution">
    <text evidence="2">The sequence shown here is derived from an EMBL/GenBank/DDBJ whole genome shotgun (WGS) entry which is preliminary data.</text>
</comment>
<name>A0A5B7J4W5_PORTR</name>
<sequence length="121" mass="13270">MVSQEYHARDVKQPRQHLPGETRARHTGVQFTKCSCMNVFQNEALIVLAGVIQTVFPAGAEKWKSLARGAAASLFLRPSLHPAYSGCLTSLPTECTRTELLSPHSSFLISAALQGNIWKCC</sequence>
<dbReference type="AlphaFoldDB" id="A0A5B7J4W5"/>
<reference evidence="2 3" key="1">
    <citation type="submission" date="2019-05" db="EMBL/GenBank/DDBJ databases">
        <title>Another draft genome of Portunus trituberculatus and its Hox gene families provides insights of decapod evolution.</title>
        <authorList>
            <person name="Jeong J.-H."/>
            <person name="Song I."/>
            <person name="Kim S."/>
            <person name="Choi T."/>
            <person name="Kim D."/>
            <person name="Ryu S."/>
            <person name="Kim W."/>
        </authorList>
    </citation>
    <scope>NUCLEOTIDE SEQUENCE [LARGE SCALE GENOMIC DNA]</scope>
    <source>
        <tissue evidence="2">Muscle</tissue>
    </source>
</reference>
<protein>
    <submittedName>
        <fullName evidence="2">Uncharacterized protein</fullName>
    </submittedName>
</protein>
<keyword evidence="3" id="KW-1185">Reference proteome</keyword>